<organism evidence="2 3">
    <name type="scientific">Cyanidium caldarium</name>
    <name type="common">Red alga</name>
    <dbReference type="NCBI Taxonomy" id="2771"/>
    <lineage>
        <taxon>Eukaryota</taxon>
        <taxon>Rhodophyta</taxon>
        <taxon>Bangiophyceae</taxon>
        <taxon>Cyanidiales</taxon>
        <taxon>Cyanidiaceae</taxon>
        <taxon>Cyanidium</taxon>
    </lineage>
</organism>
<sequence>MIPPKYATHTESTQDASASGSRVLPFAVYTRAIGFWCARGADTSWTRVGCNTFFGRTLGVHAQPTQVCARAPAAVDKHTGRPVASRLQERETHTLDLCSLLALSMACSCFCWKRSFGKLDRTPLIEYEKNRREVNQLDARLTRLLRSLEQLHGSWVRLAESSQTFGKDAPQGVSESDGDDLKRLADKVQPLAESLRAALRQPQADQGDAPSAHLLRHIKEFKKRLNECKARSAKLERLAKDYDARRAVVDDKEKANAPDKALTQVRDLMYDAESKFRDAESDVLTRQAFLLRHAPTMLQACLVCYVAMQNERITLLTDKAGEYRKLQESYLKKVLQTIDRDVFPTAVQES</sequence>
<keyword evidence="3" id="KW-1185">Reference proteome</keyword>
<reference evidence="2 3" key="1">
    <citation type="submission" date="2022-07" db="EMBL/GenBank/DDBJ databases">
        <title>Genome-wide signatures of adaptation to extreme environments.</title>
        <authorList>
            <person name="Cho C.H."/>
            <person name="Yoon H.S."/>
        </authorList>
    </citation>
    <scope>NUCLEOTIDE SEQUENCE [LARGE SCALE GENOMIC DNA]</scope>
    <source>
        <strain evidence="2 3">DBV 063 E5</strain>
    </source>
</reference>
<comment type="caution">
    <text evidence="2">The sequence shown here is derived from an EMBL/GenBank/DDBJ whole genome shotgun (WGS) entry which is preliminary data.</text>
</comment>
<dbReference type="SUPFAM" id="SSF103657">
    <property type="entry name" value="BAR/IMD domain-like"/>
    <property type="match status" value="1"/>
</dbReference>
<evidence type="ECO:0000256" key="1">
    <source>
        <dbReference type="SAM" id="Coils"/>
    </source>
</evidence>
<proteinExistence type="predicted"/>
<dbReference type="EMBL" id="JANCYW010000012">
    <property type="protein sequence ID" value="KAK4537434.1"/>
    <property type="molecule type" value="Genomic_DNA"/>
</dbReference>
<keyword evidence="1" id="KW-0175">Coiled coil</keyword>
<evidence type="ECO:0000313" key="3">
    <source>
        <dbReference type="Proteomes" id="UP001301350"/>
    </source>
</evidence>
<dbReference type="Proteomes" id="UP001301350">
    <property type="component" value="Unassembled WGS sequence"/>
</dbReference>
<evidence type="ECO:0000313" key="2">
    <source>
        <dbReference type="EMBL" id="KAK4537434.1"/>
    </source>
</evidence>
<evidence type="ECO:0008006" key="4">
    <source>
        <dbReference type="Google" id="ProtNLM"/>
    </source>
</evidence>
<gene>
    <name evidence="2" type="ORF">CDCA_CDCA12G3459</name>
</gene>
<dbReference type="AlphaFoldDB" id="A0AAV9IYW2"/>
<accession>A0AAV9IYW2</accession>
<feature type="coiled-coil region" evidence="1">
    <location>
        <begin position="218"/>
        <end position="245"/>
    </location>
</feature>
<protein>
    <recommendedName>
        <fullName evidence="4">BAR domain-containing protein</fullName>
    </recommendedName>
</protein>
<dbReference type="Gene3D" id="1.20.1270.60">
    <property type="entry name" value="Arfaptin homology (AH) domain/BAR domain"/>
    <property type="match status" value="1"/>
</dbReference>
<name>A0AAV9IYW2_CYACA</name>
<dbReference type="InterPro" id="IPR027267">
    <property type="entry name" value="AH/BAR_dom_sf"/>
</dbReference>